<feature type="transmembrane region" description="Helical" evidence="7">
    <location>
        <begin position="292"/>
        <end position="317"/>
    </location>
</feature>
<dbReference type="SUPFAM" id="SSF90123">
    <property type="entry name" value="ABC transporter transmembrane region"/>
    <property type="match status" value="1"/>
</dbReference>
<evidence type="ECO:0000256" key="1">
    <source>
        <dbReference type="ARBA" id="ARBA00004651"/>
    </source>
</evidence>
<evidence type="ECO:0000256" key="6">
    <source>
        <dbReference type="ARBA" id="ARBA00023136"/>
    </source>
</evidence>
<comment type="caution">
    <text evidence="10">The sequence shown here is derived from an EMBL/GenBank/DDBJ whole genome shotgun (WGS) entry which is preliminary data.</text>
</comment>
<dbReference type="InterPro" id="IPR003593">
    <property type="entry name" value="AAA+_ATPase"/>
</dbReference>
<dbReference type="GO" id="GO:0016887">
    <property type="term" value="F:ATP hydrolysis activity"/>
    <property type="evidence" value="ECO:0007669"/>
    <property type="project" value="InterPro"/>
</dbReference>
<dbReference type="GO" id="GO:0005524">
    <property type="term" value="F:ATP binding"/>
    <property type="evidence" value="ECO:0007669"/>
    <property type="project" value="UniProtKB-KW"/>
</dbReference>
<dbReference type="GO" id="GO:0005886">
    <property type="term" value="C:plasma membrane"/>
    <property type="evidence" value="ECO:0007669"/>
    <property type="project" value="UniProtKB-SubCell"/>
</dbReference>
<protein>
    <recommendedName>
        <fullName evidence="12">Thiol reductant ABC exporter subunit CydC</fullName>
    </recommendedName>
</protein>
<dbReference type="AlphaFoldDB" id="A0AA37XA49"/>
<dbReference type="Pfam" id="PF00005">
    <property type="entry name" value="ABC_tran"/>
    <property type="match status" value="1"/>
</dbReference>
<dbReference type="InterPro" id="IPR027417">
    <property type="entry name" value="P-loop_NTPase"/>
</dbReference>
<dbReference type="InterPro" id="IPR039421">
    <property type="entry name" value="Type_1_exporter"/>
</dbReference>
<feature type="transmembrane region" description="Helical" evidence="7">
    <location>
        <begin position="57"/>
        <end position="77"/>
    </location>
</feature>
<evidence type="ECO:0008006" key="12">
    <source>
        <dbReference type="Google" id="ProtNLM"/>
    </source>
</evidence>
<reference evidence="10 11" key="1">
    <citation type="journal article" date="2014" name="Int. J. Syst. Evol. Microbiol.">
        <title>Complete genome sequence of Corynebacterium casei LMG S-19264T (=DSM 44701T), isolated from a smear-ripened cheese.</title>
        <authorList>
            <consortium name="US DOE Joint Genome Institute (JGI-PGF)"/>
            <person name="Walter F."/>
            <person name="Albersmeier A."/>
            <person name="Kalinowski J."/>
            <person name="Ruckert C."/>
        </authorList>
    </citation>
    <scope>NUCLEOTIDE SEQUENCE [LARGE SCALE GENOMIC DNA]</scope>
    <source>
        <strain evidence="10 11">NBRC 112289</strain>
    </source>
</reference>
<evidence type="ECO:0000259" key="9">
    <source>
        <dbReference type="PROSITE" id="PS50929"/>
    </source>
</evidence>
<keyword evidence="11" id="KW-1185">Reference proteome</keyword>
<keyword evidence="4" id="KW-0067">ATP-binding</keyword>
<evidence type="ECO:0000259" key="8">
    <source>
        <dbReference type="PROSITE" id="PS50893"/>
    </source>
</evidence>
<evidence type="ECO:0000256" key="2">
    <source>
        <dbReference type="ARBA" id="ARBA00022692"/>
    </source>
</evidence>
<sequence>MSAPLSPRAKAVLRLAQPAPRRAWPGIALGALSAVCAVALMAASAYLITRAAEQPPILYLSLLVVGVRAFALGRAFLRYLERLASHDAAFRSLADLRVGVLERLIPLAPAGLARRRRGDLLTRLVADVDQLQDLPLRIVQPLVVAGLVSLLAVAGVAFVSPLAAAGLVTALALALVIGGLLSRVLAARAERAVAPLRADLADRLLDLVQNLETLLAFDAAPAALARVRDADAALRTATLRRAAGAGLTAGVVSLAAGAATLAALLAGIPALQPSAPLGPEFAPSPGVVDGPMLALIALTPIAVFEVFASVPLALASWRQVRVAAERVAETVPDAVPAGIPLDRGTAAAPADATIVLRDFAVTWPGASAAALAPVDLVLRPGERMLVTGPSGVGKTSLANGLVRFLEHSGEYTIGGVPARELTFEAVRSTVGLIEQRPHLFAGSLRSNLSFADDEADDERLLDALDRVGLRTWAESRGGLDAELGERGALVSGGQGQRIALARALLAGFPVLVLDEPTANVDPDRADALLRELLGAVGDERAVLLIAHTAVPDELVDTRLHLTPVG</sequence>
<dbReference type="SMART" id="SM00382">
    <property type="entry name" value="AAA"/>
    <property type="match status" value="1"/>
</dbReference>
<dbReference type="PANTHER" id="PTHR24221:SF590">
    <property type="entry name" value="COMPONENT LINKED WITH THE ASSEMBLY OF CYTOCHROME' TRANSPORT TRANSMEMBRANE ATP-BINDING PROTEIN ABC TRANSPORTER CYDD-RELATED"/>
    <property type="match status" value="1"/>
</dbReference>
<keyword evidence="3" id="KW-0547">Nucleotide-binding</keyword>
<dbReference type="Pfam" id="PF00664">
    <property type="entry name" value="ABC_membrane"/>
    <property type="match status" value="1"/>
</dbReference>
<dbReference type="NCBIfam" id="TIGR02868">
    <property type="entry name" value="CydC"/>
    <property type="match status" value="1"/>
</dbReference>
<accession>A0AA37XA49</accession>
<evidence type="ECO:0000256" key="5">
    <source>
        <dbReference type="ARBA" id="ARBA00022989"/>
    </source>
</evidence>
<evidence type="ECO:0000256" key="7">
    <source>
        <dbReference type="SAM" id="Phobius"/>
    </source>
</evidence>
<dbReference type="InterPro" id="IPR014223">
    <property type="entry name" value="ABC_CydC/D"/>
</dbReference>
<feature type="domain" description="ABC transporter" evidence="8">
    <location>
        <begin position="354"/>
        <end position="563"/>
    </location>
</feature>
<dbReference type="PROSITE" id="PS50929">
    <property type="entry name" value="ABC_TM1F"/>
    <property type="match status" value="1"/>
</dbReference>
<keyword evidence="5 7" id="KW-1133">Transmembrane helix</keyword>
<dbReference type="InterPro" id="IPR036640">
    <property type="entry name" value="ABC1_TM_sf"/>
</dbReference>
<dbReference type="GO" id="GO:0034775">
    <property type="term" value="P:glutathione transmembrane transport"/>
    <property type="evidence" value="ECO:0007669"/>
    <property type="project" value="InterPro"/>
</dbReference>
<dbReference type="Gene3D" id="3.40.50.300">
    <property type="entry name" value="P-loop containing nucleotide triphosphate hydrolases"/>
    <property type="match status" value="1"/>
</dbReference>
<dbReference type="EMBL" id="BSUL01000001">
    <property type="protein sequence ID" value="GMA27001.1"/>
    <property type="molecule type" value="Genomic_DNA"/>
</dbReference>
<dbReference type="PANTHER" id="PTHR24221">
    <property type="entry name" value="ATP-BINDING CASSETTE SUB-FAMILY B"/>
    <property type="match status" value="1"/>
</dbReference>
<dbReference type="InterPro" id="IPR011527">
    <property type="entry name" value="ABC1_TM_dom"/>
</dbReference>
<organism evidence="10 11">
    <name type="scientific">Arenivirga flava</name>
    <dbReference type="NCBI Taxonomy" id="1930060"/>
    <lineage>
        <taxon>Bacteria</taxon>
        <taxon>Bacillati</taxon>
        <taxon>Actinomycetota</taxon>
        <taxon>Actinomycetes</taxon>
        <taxon>Micrococcales</taxon>
        <taxon>Microbacteriaceae</taxon>
        <taxon>Arenivirga</taxon>
    </lineage>
</organism>
<feature type="transmembrane region" description="Helical" evidence="7">
    <location>
        <begin position="138"/>
        <end position="158"/>
    </location>
</feature>
<dbReference type="Proteomes" id="UP001157160">
    <property type="component" value="Unassembled WGS sequence"/>
</dbReference>
<feature type="domain" description="ABC transmembrane type-1" evidence="9">
    <location>
        <begin position="26"/>
        <end position="268"/>
    </location>
</feature>
<keyword evidence="6 7" id="KW-0472">Membrane</keyword>
<gene>
    <name evidence="10" type="ORF">GCM10025874_02540</name>
</gene>
<name>A0AA37XA49_9MICO</name>
<dbReference type="InterPro" id="IPR003439">
    <property type="entry name" value="ABC_transporter-like_ATP-bd"/>
</dbReference>
<evidence type="ECO:0000313" key="10">
    <source>
        <dbReference type="EMBL" id="GMA27001.1"/>
    </source>
</evidence>
<keyword evidence="2 7" id="KW-0812">Transmembrane</keyword>
<feature type="transmembrane region" description="Helical" evidence="7">
    <location>
        <begin position="23"/>
        <end position="45"/>
    </location>
</feature>
<comment type="subcellular location">
    <subcellularLocation>
        <location evidence="1">Cell membrane</location>
        <topology evidence="1">Multi-pass membrane protein</topology>
    </subcellularLocation>
</comment>
<dbReference type="RefSeq" id="WP_284229222.1">
    <property type="nucleotide sequence ID" value="NZ_BSUL01000001.1"/>
</dbReference>
<evidence type="ECO:0000313" key="11">
    <source>
        <dbReference type="Proteomes" id="UP001157160"/>
    </source>
</evidence>
<dbReference type="PROSITE" id="PS50893">
    <property type="entry name" value="ABC_TRANSPORTER_2"/>
    <property type="match status" value="1"/>
</dbReference>
<dbReference type="GO" id="GO:0140359">
    <property type="term" value="F:ABC-type transporter activity"/>
    <property type="evidence" value="ECO:0007669"/>
    <property type="project" value="InterPro"/>
</dbReference>
<dbReference type="SUPFAM" id="SSF52540">
    <property type="entry name" value="P-loop containing nucleoside triphosphate hydrolases"/>
    <property type="match status" value="1"/>
</dbReference>
<dbReference type="GO" id="GO:0045454">
    <property type="term" value="P:cell redox homeostasis"/>
    <property type="evidence" value="ECO:0007669"/>
    <property type="project" value="InterPro"/>
</dbReference>
<feature type="transmembrane region" description="Helical" evidence="7">
    <location>
        <begin position="164"/>
        <end position="186"/>
    </location>
</feature>
<evidence type="ECO:0000256" key="3">
    <source>
        <dbReference type="ARBA" id="ARBA00022741"/>
    </source>
</evidence>
<dbReference type="Gene3D" id="1.20.1560.10">
    <property type="entry name" value="ABC transporter type 1, transmembrane domain"/>
    <property type="match status" value="1"/>
</dbReference>
<evidence type="ECO:0000256" key="4">
    <source>
        <dbReference type="ARBA" id="ARBA00022840"/>
    </source>
</evidence>
<proteinExistence type="predicted"/>
<feature type="transmembrane region" description="Helical" evidence="7">
    <location>
        <begin position="245"/>
        <end position="272"/>
    </location>
</feature>